<protein>
    <submittedName>
        <fullName evidence="2">Uncharacterized protein</fullName>
    </submittedName>
</protein>
<dbReference type="EMBL" id="MLYV02000883">
    <property type="protein sequence ID" value="PSR75589.1"/>
    <property type="molecule type" value="Genomic_DNA"/>
</dbReference>
<name>A0A2R6NS35_9APHY</name>
<feature type="transmembrane region" description="Helical" evidence="1">
    <location>
        <begin position="15"/>
        <end position="34"/>
    </location>
</feature>
<evidence type="ECO:0000313" key="3">
    <source>
        <dbReference type="Proteomes" id="UP000186601"/>
    </source>
</evidence>
<dbReference type="InterPro" id="IPR036259">
    <property type="entry name" value="MFS_trans_sf"/>
</dbReference>
<proteinExistence type="predicted"/>
<feature type="transmembrane region" description="Helical" evidence="1">
    <location>
        <begin position="40"/>
        <end position="59"/>
    </location>
</feature>
<accession>A0A2R6NS35</accession>
<dbReference type="SUPFAM" id="SSF103473">
    <property type="entry name" value="MFS general substrate transporter"/>
    <property type="match status" value="1"/>
</dbReference>
<keyword evidence="1" id="KW-0472">Membrane</keyword>
<dbReference type="Gene3D" id="1.20.1250.20">
    <property type="entry name" value="MFS general substrate transporter like domains"/>
    <property type="match status" value="1"/>
</dbReference>
<dbReference type="AlphaFoldDB" id="A0A2R6NS35"/>
<evidence type="ECO:0000313" key="2">
    <source>
        <dbReference type="EMBL" id="PSR75589.1"/>
    </source>
</evidence>
<sequence>MALTGPLARHIDPKWIILTGMAGMIIANILFAYADGPEKYFSFALPAIIIGDAGAMLTYTHAK</sequence>
<dbReference type="Proteomes" id="UP000186601">
    <property type="component" value="Unassembled WGS sequence"/>
</dbReference>
<reference evidence="2 3" key="1">
    <citation type="submission" date="2018-02" db="EMBL/GenBank/DDBJ databases">
        <title>Genome sequence of the basidiomycete white-rot fungus Phlebia centrifuga.</title>
        <authorList>
            <person name="Granchi Z."/>
            <person name="Peng M."/>
            <person name="de Vries R.P."/>
            <person name="Hilden K."/>
            <person name="Makela M.R."/>
            <person name="Grigoriev I."/>
            <person name="Riley R."/>
        </authorList>
    </citation>
    <scope>NUCLEOTIDE SEQUENCE [LARGE SCALE GENOMIC DNA]</scope>
    <source>
        <strain evidence="2 3">FBCC195</strain>
    </source>
</reference>
<keyword evidence="1" id="KW-1133">Transmembrane helix</keyword>
<organism evidence="2 3">
    <name type="scientific">Hermanssonia centrifuga</name>
    <dbReference type="NCBI Taxonomy" id="98765"/>
    <lineage>
        <taxon>Eukaryota</taxon>
        <taxon>Fungi</taxon>
        <taxon>Dikarya</taxon>
        <taxon>Basidiomycota</taxon>
        <taxon>Agaricomycotina</taxon>
        <taxon>Agaricomycetes</taxon>
        <taxon>Polyporales</taxon>
        <taxon>Meruliaceae</taxon>
        <taxon>Hermanssonia</taxon>
    </lineage>
</organism>
<evidence type="ECO:0000256" key="1">
    <source>
        <dbReference type="SAM" id="Phobius"/>
    </source>
</evidence>
<dbReference type="OrthoDB" id="10498623at2759"/>
<gene>
    <name evidence="2" type="ORF">PHLCEN_2v9069</name>
</gene>
<keyword evidence="1" id="KW-0812">Transmembrane</keyword>
<comment type="caution">
    <text evidence="2">The sequence shown here is derived from an EMBL/GenBank/DDBJ whole genome shotgun (WGS) entry which is preliminary data.</text>
</comment>
<keyword evidence="3" id="KW-1185">Reference proteome</keyword>